<dbReference type="EMBL" id="JAAMPC010000001">
    <property type="protein sequence ID" value="KAG2330030.1"/>
    <property type="molecule type" value="Genomic_DNA"/>
</dbReference>
<accession>A0A8X7WJQ1</accession>
<dbReference type="Proteomes" id="UP000886595">
    <property type="component" value="Unassembled WGS sequence"/>
</dbReference>
<reference evidence="1 2" key="1">
    <citation type="submission" date="2020-02" db="EMBL/GenBank/DDBJ databases">
        <authorList>
            <person name="Ma Q."/>
            <person name="Huang Y."/>
            <person name="Song X."/>
            <person name="Pei D."/>
        </authorList>
    </citation>
    <scope>NUCLEOTIDE SEQUENCE [LARGE SCALE GENOMIC DNA]</scope>
    <source>
        <strain evidence="1">Sxm20200214</strain>
        <tissue evidence="1">Leaf</tissue>
    </source>
</reference>
<name>A0A8X7WJQ1_BRACI</name>
<organism evidence="1 2">
    <name type="scientific">Brassica carinata</name>
    <name type="common">Ethiopian mustard</name>
    <name type="synonym">Abyssinian cabbage</name>
    <dbReference type="NCBI Taxonomy" id="52824"/>
    <lineage>
        <taxon>Eukaryota</taxon>
        <taxon>Viridiplantae</taxon>
        <taxon>Streptophyta</taxon>
        <taxon>Embryophyta</taxon>
        <taxon>Tracheophyta</taxon>
        <taxon>Spermatophyta</taxon>
        <taxon>Magnoliopsida</taxon>
        <taxon>eudicotyledons</taxon>
        <taxon>Gunneridae</taxon>
        <taxon>Pentapetalae</taxon>
        <taxon>rosids</taxon>
        <taxon>malvids</taxon>
        <taxon>Brassicales</taxon>
        <taxon>Brassicaceae</taxon>
        <taxon>Brassiceae</taxon>
        <taxon>Brassica</taxon>
    </lineage>
</organism>
<sequence>MFHLKIFPFPCGRVGQAKSWSNCQSNMKGLVFTKPKPEVEFRSILYVPPVSPMGKLVRDMGHIFKGIA</sequence>
<evidence type="ECO:0000313" key="2">
    <source>
        <dbReference type="Proteomes" id="UP000886595"/>
    </source>
</evidence>
<proteinExistence type="predicted"/>
<dbReference type="AlphaFoldDB" id="A0A8X7WJQ1"/>
<comment type="caution">
    <text evidence="1">The sequence shown here is derived from an EMBL/GenBank/DDBJ whole genome shotgun (WGS) entry which is preliminary data.</text>
</comment>
<gene>
    <name evidence="1" type="ORF">Bca52824_001210</name>
</gene>
<evidence type="ECO:0000313" key="1">
    <source>
        <dbReference type="EMBL" id="KAG2330030.1"/>
    </source>
</evidence>
<protein>
    <submittedName>
        <fullName evidence="1">Uncharacterized protein</fullName>
    </submittedName>
</protein>
<keyword evidence="2" id="KW-1185">Reference proteome</keyword>